<accession>A0A1I0CEN4</accession>
<reference evidence="2" key="1">
    <citation type="submission" date="2016-10" db="EMBL/GenBank/DDBJ databases">
        <authorList>
            <person name="Varghese N."/>
            <person name="Submissions S."/>
        </authorList>
    </citation>
    <scope>NUCLEOTIDE SEQUENCE [LARGE SCALE GENOMIC DNA]</scope>
    <source>
        <strain evidence="2">CGMCC 1.3566</strain>
    </source>
</reference>
<sequence>MYRNQYGWMPVNHPVYGGYSYPNADIRQQVSTQQVLQRLRSA</sequence>
<dbReference type="Proteomes" id="UP000199095">
    <property type="component" value="Unassembled WGS sequence"/>
</dbReference>
<gene>
    <name evidence="1" type="ORF">SAMN05421676_103125</name>
</gene>
<evidence type="ECO:0000313" key="1">
    <source>
        <dbReference type="EMBL" id="SET17400.1"/>
    </source>
</evidence>
<dbReference type="AlphaFoldDB" id="A0A1I0CEN4"/>
<evidence type="ECO:0000313" key="2">
    <source>
        <dbReference type="Proteomes" id="UP000199095"/>
    </source>
</evidence>
<proteinExistence type="predicted"/>
<dbReference type="RefSeq" id="WP_281242724.1">
    <property type="nucleotide sequence ID" value="NZ_FOHJ01000003.1"/>
</dbReference>
<keyword evidence="2" id="KW-1185">Reference proteome</keyword>
<organism evidence="1 2">
    <name type="scientific">Salinibacillus kushneri</name>
    <dbReference type="NCBI Taxonomy" id="237682"/>
    <lineage>
        <taxon>Bacteria</taxon>
        <taxon>Bacillati</taxon>
        <taxon>Bacillota</taxon>
        <taxon>Bacilli</taxon>
        <taxon>Bacillales</taxon>
        <taxon>Bacillaceae</taxon>
        <taxon>Salinibacillus</taxon>
    </lineage>
</organism>
<dbReference type="EMBL" id="FOHJ01000003">
    <property type="protein sequence ID" value="SET17400.1"/>
    <property type="molecule type" value="Genomic_DNA"/>
</dbReference>
<protein>
    <submittedName>
        <fullName evidence="1">Uncharacterized protein</fullName>
    </submittedName>
</protein>
<name>A0A1I0CEN4_9BACI</name>